<protein>
    <submittedName>
        <fullName evidence="1">Uncharacterized protein</fullName>
    </submittedName>
</protein>
<organism evidence="1">
    <name type="scientific">Staphylococcus epidermidis</name>
    <dbReference type="NCBI Taxonomy" id="1282"/>
    <lineage>
        <taxon>Bacteria</taxon>
        <taxon>Bacillati</taxon>
        <taxon>Bacillota</taxon>
        <taxon>Bacilli</taxon>
        <taxon>Bacillales</taxon>
        <taxon>Staphylococcaceae</taxon>
        <taxon>Staphylococcus</taxon>
    </lineage>
</organism>
<dbReference type="AlphaFoldDB" id="A0A221KKQ4"/>
<evidence type="ECO:0000313" key="1">
    <source>
        <dbReference type="EMBL" id="ASM79627.1"/>
    </source>
</evidence>
<dbReference type="RefSeq" id="WP_002491244.1">
    <property type="nucleotide sequence ID" value="NZ_JACMVJ010000021.1"/>
</dbReference>
<name>A0A221KKQ4_STAEP</name>
<reference evidence="1" key="1">
    <citation type="submission" date="2017-06" db="EMBL/GenBank/DDBJ databases">
        <title>First Detailed Genetic Characterization of the Structural Organization of Type III Arginine Catabolic Mobile Elements (ACMEs) Harbored by Staphylococcus epidermidis using Whole Genome Sequencing.</title>
        <authorList>
            <person name="McManus B.A."/>
            <person name="O'Connor A.M."/>
            <person name="Kinnevey P.M."/>
            <person name="O'Sullivan M."/>
            <person name="Polyzois I."/>
            <person name="Coleman D.C."/>
        </authorList>
    </citation>
    <scope>NUCLEOTIDE SEQUENCE</scope>
    <source>
        <strain evidence="1">204OR1</strain>
    </source>
</reference>
<accession>A0A221KKQ4</accession>
<sequence>MGAGNVTYSSNGNGTINYYPVPTNWQESSQPKGQTMKEYTENIANNPKVIKIDNGNDKEVEQLIKKSNT</sequence>
<dbReference type="EMBL" id="MF346683">
    <property type="protein sequence ID" value="ASM79627.1"/>
    <property type="molecule type" value="Genomic_DNA"/>
</dbReference>
<proteinExistence type="predicted"/>